<proteinExistence type="predicted"/>
<dbReference type="EMBL" id="JANPWB010000013">
    <property type="protein sequence ID" value="KAJ1104403.1"/>
    <property type="molecule type" value="Genomic_DNA"/>
</dbReference>
<reference evidence="2" key="1">
    <citation type="journal article" date="2022" name="bioRxiv">
        <title>Sequencing and chromosome-scale assembly of the giantPleurodeles waltlgenome.</title>
        <authorList>
            <person name="Brown T."/>
            <person name="Elewa A."/>
            <person name="Iarovenko S."/>
            <person name="Subramanian E."/>
            <person name="Araus A.J."/>
            <person name="Petzold A."/>
            <person name="Susuki M."/>
            <person name="Suzuki K.-i.T."/>
            <person name="Hayashi T."/>
            <person name="Toyoda A."/>
            <person name="Oliveira C."/>
            <person name="Osipova E."/>
            <person name="Leigh N.D."/>
            <person name="Simon A."/>
            <person name="Yun M.H."/>
        </authorList>
    </citation>
    <scope>NUCLEOTIDE SEQUENCE</scope>
    <source>
        <strain evidence="2">20211129_DDA</strain>
        <tissue evidence="2">Liver</tissue>
    </source>
</reference>
<gene>
    <name evidence="2" type="ORF">NDU88_001815</name>
</gene>
<feature type="region of interest" description="Disordered" evidence="1">
    <location>
        <begin position="17"/>
        <end position="52"/>
    </location>
</feature>
<comment type="caution">
    <text evidence="2">The sequence shown here is derived from an EMBL/GenBank/DDBJ whole genome shotgun (WGS) entry which is preliminary data.</text>
</comment>
<dbReference type="AlphaFoldDB" id="A0AAV7MQZ7"/>
<feature type="compositionally biased region" description="Pro residues" evidence="1">
    <location>
        <begin position="23"/>
        <end position="40"/>
    </location>
</feature>
<feature type="non-terminal residue" evidence="2">
    <location>
        <position position="52"/>
    </location>
</feature>
<feature type="non-terminal residue" evidence="2">
    <location>
        <position position="1"/>
    </location>
</feature>
<sequence>VDTDMAIDLACAYHRSTDVRGMPPRPNIKPVVPNPKPSPRFPVEDPGPTDLQ</sequence>
<protein>
    <submittedName>
        <fullName evidence="2">Uncharacterized protein</fullName>
    </submittedName>
</protein>
<dbReference type="Proteomes" id="UP001066276">
    <property type="component" value="Chromosome 9"/>
</dbReference>
<evidence type="ECO:0000313" key="3">
    <source>
        <dbReference type="Proteomes" id="UP001066276"/>
    </source>
</evidence>
<keyword evidence="3" id="KW-1185">Reference proteome</keyword>
<evidence type="ECO:0000256" key="1">
    <source>
        <dbReference type="SAM" id="MobiDB-lite"/>
    </source>
</evidence>
<accession>A0AAV7MQZ7</accession>
<evidence type="ECO:0000313" key="2">
    <source>
        <dbReference type="EMBL" id="KAJ1104403.1"/>
    </source>
</evidence>
<name>A0AAV7MQZ7_PLEWA</name>
<organism evidence="2 3">
    <name type="scientific">Pleurodeles waltl</name>
    <name type="common">Iberian ribbed newt</name>
    <dbReference type="NCBI Taxonomy" id="8319"/>
    <lineage>
        <taxon>Eukaryota</taxon>
        <taxon>Metazoa</taxon>
        <taxon>Chordata</taxon>
        <taxon>Craniata</taxon>
        <taxon>Vertebrata</taxon>
        <taxon>Euteleostomi</taxon>
        <taxon>Amphibia</taxon>
        <taxon>Batrachia</taxon>
        <taxon>Caudata</taxon>
        <taxon>Salamandroidea</taxon>
        <taxon>Salamandridae</taxon>
        <taxon>Pleurodelinae</taxon>
        <taxon>Pleurodeles</taxon>
    </lineage>
</organism>